<dbReference type="EMBL" id="JAOEGN010000002">
    <property type="protein sequence ID" value="MCU0104399.1"/>
    <property type="molecule type" value="Genomic_DNA"/>
</dbReference>
<evidence type="ECO:0000256" key="1">
    <source>
        <dbReference type="ARBA" id="ARBA00003788"/>
    </source>
</evidence>
<evidence type="ECO:0000313" key="6">
    <source>
        <dbReference type="EMBL" id="MCU0104399.1"/>
    </source>
</evidence>
<dbReference type="PANTHER" id="PTHR42806:SF1">
    <property type="entry name" value="GLYCINE DEHYDROGENASE (DECARBOXYLATING)"/>
    <property type="match status" value="1"/>
</dbReference>
<gene>
    <name evidence="6" type="primary">gcvPA</name>
    <name evidence="6" type="ORF">N7603_01860</name>
</gene>
<name>A0ABT2PTX0_9MOLU</name>
<comment type="caution">
    <text evidence="6">The sequence shown here is derived from an EMBL/GenBank/DDBJ whole genome shotgun (WGS) entry which is preliminary data.</text>
</comment>
<feature type="domain" description="Glycine cleavage system P-protein N-terminal" evidence="5">
    <location>
        <begin position="3"/>
        <end position="430"/>
    </location>
</feature>
<keyword evidence="3 6" id="KW-0560">Oxidoreductase</keyword>
<dbReference type="Gene3D" id="3.40.640.10">
    <property type="entry name" value="Type I PLP-dependent aspartate aminotransferase-like (Major domain)"/>
    <property type="match status" value="1"/>
</dbReference>
<comment type="catalytic activity">
    <reaction evidence="4">
        <text>N(6)-[(R)-lipoyl]-L-lysyl-[glycine-cleavage complex H protein] + glycine + H(+) = N(6)-[(R)-S(8)-aminomethyldihydrolipoyl]-L-lysyl-[glycine-cleavage complex H protein] + CO2</text>
        <dbReference type="Rhea" id="RHEA:24304"/>
        <dbReference type="Rhea" id="RHEA-COMP:10494"/>
        <dbReference type="Rhea" id="RHEA-COMP:10495"/>
        <dbReference type="ChEBI" id="CHEBI:15378"/>
        <dbReference type="ChEBI" id="CHEBI:16526"/>
        <dbReference type="ChEBI" id="CHEBI:57305"/>
        <dbReference type="ChEBI" id="CHEBI:83099"/>
        <dbReference type="ChEBI" id="CHEBI:83143"/>
        <dbReference type="EC" id="1.4.4.2"/>
    </reaction>
</comment>
<evidence type="ECO:0000259" key="5">
    <source>
        <dbReference type="Pfam" id="PF02347"/>
    </source>
</evidence>
<keyword evidence="7" id="KW-1185">Reference proteome</keyword>
<proteinExistence type="predicted"/>
<evidence type="ECO:0000256" key="3">
    <source>
        <dbReference type="ARBA" id="ARBA00023002"/>
    </source>
</evidence>
<dbReference type="InterPro" id="IPR015424">
    <property type="entry name" value="PyrdxlP-dep_Trfase"/>
</dbReference>
<evidence type="ECO:0000256" key="2">
    <source>
        <dbReference type="ARBA" id="ARBA00012134"/>
    </source>
</evidence>
<dbReference type="PIRSF" id="PIRSF006815">
    <property type="entry name" value="GcvPA"/>
    <property type="match status" value="1"/>
</dbReference>
<comment type="function">
    <text evidence="1">The glycine cleavage system catalyzes the degradation of glycine. The P protein binds the alpha-amino group of glycine through its pyridoxal phosphate cofactor; CO(2) is released and the remaining methylamine moiety is then transferred to the lipoamide cofactor of the H protein.</text>
</comment>
<dbReference type="PANTHER" id="PTHR42806">
    <property type="entry name" value="GLYCINE CLEAVAGE SYSTEM P-PROTEIN"/>
    <property type="match status" value="1"/>
</dbReference>
<evidence type="ECO:0000256" key="4">
    <source>
        <dbReference type="ARBA" id="ARBA00049026"/>
    </source>
</evidence>
<reference evidence="7" key="1">
    <citation type="submission" date="2023-07" db="EMBL/GenBank/DDBJ databases">
        <title>Novel Mycoplasma species identified in domestic and wild animals.</title>
        <authorList>
            <person name="Volokhov D.V."/>
            <person name="Furtak V.A."/>
            <person name="Zagorodnyaya T.A."/>
        </authorList>
    </citation>
    <scope>NUCLEOTIDE SEQUENCE [LARGE SCALE GENOMIC DNA]</scope>
    <source>
        <strain evidence="7">92-19</strain>
    </source>
</reference>
<dbReference type="InterPro" id="IPR049315">
    <property type="entry name" value="GDC-P_N"/>
</dbReference>
<dbReference type="GO" id="GO:0004375">
    <property type="term" value="F:glycine dehydrogenase (decarboxylating) activity"/>
    <property type="evidence" value="ECO:0007669"/>
    <property type="project" value="UniProtKB-EC"/>
</dbReference>
<dbReference type="CDD" id="cd00613">
    <property type="entry name" value="GDC-P"/>
    <property type="match status" value="1"/>
</dbReference>
<dbReference type="EC" id="1.4.4.2" evidence="2"/>
<dbReference type="Gene3D" id="3.90.1150.10">
    <property type="entry name" value="Aspartate Aminotransferase, domain 1"/>
    <property type="match status" value="1"/>
</dbReference>
<dbReference type="InterPro" id="IPR015422">
    <property type="entry name" value="PyrdxlP-dep_Trfase_small"/>
</dbReference>
<dbReference type="InterPro" id="IPR020581">
    <property type="entry name" value="GDC_P"/>
</dbReference>
<dbReference type="InterPro" id="IPR023010">
    <property type="entry name" value="GcvPA"/>
</dbReference>
<accession>A0ABT2PTX0</accession>
<protein>
    <recommendedName>
        <fullName evidence="2">glycine dehydrogenase (aminomethyl-transferring)</fullName>
        <ecNumber evidence="2">1.4.4.2</ecNumber>
    </recommendedName>
</protein>
<dbReference type="NCBIfam" id="NF001696">
    <property type="entry name" value="PRK00451.1"/>
    <property type="match status" value="1"/>
</dbReference>
<dbReference type="InterPro" id="IPR015421">
    <property type="entry name" value="PyrdxlP-dep_Trfase_major"/>
</dbReference>
<sequence>MFKYFPHTEADIEAMLQKIGVKSLDDLFDDLPKRLQTKPDYQVPFSKSEIELRNHFKGLSNKNRELVIFRGAGAYDHYTPSVIPAIISREEFLTAYTPYQPEIAQGTLQYIFEFQSMITDLTGMDVSNASMYDGPTATAEAMFMAVAQTKRNKIVLFDNVNPNIIQVVKTYALYRGIEVLILPSHKGLVDRELLQASLEGAAGFIGQVPNYFGLVENLTDVSELVQSNGGIMIINADPQVLETIESPRQMKADIACGECQSLGVPLSYGGAYVGYLATTDKLLRKMPGRICGVTTDVDGKRAFVLTLQAREQHIRREKANSNICSNQSLMALWVTIYMSTMGKTGLKEVVSQCYQNSHYLHDELIKTGKFKPVHNGFFVKEFLLVANFDLKSFEQKCIQKGFLPGLILNENQMLFAVTEKRTKAEMDAFVALVGGQK</sequence>
<dbReference type="Proteomes" id="UP001209076">
    <property type="component" value="Unassembled WGS sequence"/>
</dbReference>
<organism evidence="6 7">
    <name type="scientific">Paracholeplasma vituli</name>
    <dbReference type="NCBI Taxonomy" id="69473"/>
    <lineage>
        <taxon>Bacteria</taxon>
        <taxon>Bacillati</taxon>
        <taxon>Mycoplasmatota</taxon>
        <taxon>Mollicutes</taxon>
        <taxon>Acholeplasmatales</taxon>
        <taxon>Acholeplasmataceae</taxon>
        <taxon>Paracholeplasma</taxon>
    </lineage>
</organism>
<evidence type="ECO:0000313" key="7">
    <source>
        <dbReference type="Proteomes" id="UP001209076"/>
    </source>
</evidence>
<dbReference type="SUPFAM" id="SSF53383">
    <property type="entry name" value="PLP-dependent transferases"/>
    <property type="match status" value="1"/>
</dbReference>
<dbReference type="Pfam" id="PF02347">
    <property type="entry name" value="GDC-P"/>
    <property type="match status" value="1"/>
</dbReference>
<dbReference type="RefSeq" id="WP_262095625.1">
    <property type="nucleotide sequence ID" value="NZ_JAOEGN010000002.1"/>
</dbReference>